<dbReference type="AlphaFoldDB" id="A0A9P3SD62"/>
<dbReference type="Proteomes" id="UP001169574">
    <property type="component" value="Unassembled WGS sequence"/>
</dbReference>
<keyword evidence="1" id="KW-0175">Coiled coil</keyword>
<reference evidence="3" key="2">
    <citation type="submission" date="2024-02" db="EMBL/GenBank/DDBJ databases">
        <authorList>
            <consortium name="Clinical and Environmental Microbiology Branch: Whole genome sequencing antimicrobial resistance pathogens in the healthcare setting"/>
        </authorList>
    </citation>
    <scope>NUCLEOTIDE SEQUENCE</scope>
    <source>
        <strain evidence="3">Whole organism</strain>
    </source>
</reference>
<accession>A0A9P3SD62</accession>
<proteinExistence type="predicted"/>
<dbReference type="RefSeq" id="WP_003838210.1">
    <property type="nucleotide sequence ID" value="NZ_AP028314.1"/>
</dbReference>
<organism evidence="4 5">
    <name type="scientific">Citrobacter freundii</name>
    <dbReference type="NCBI Taxonomy" id="546"/>
    <lineage>
        <taxon>Bacteria</taxon>
        <taxon>Pseudomonadati</taxon>
        <taxon>Pseudomonadota</taxon>
        <taxon>Gammaproteobacteria</taxon>
        <taxon>Enterobacterales</taxon>
        <taxon>Enterobacteriaceae</taxon>
        <taxon>Citrobacter</taxon>
        <taxon>Citrobacter freundii complex</taxon>
    </lineage>
</organism>
<feature type="chain" id="PRO_5042782782" evidence="2">
    <location>
        <begin position="22"/>
        <end position="335"/>
    </location>
</feature>
<evidence type="ECO:0000313" key="4">
    <source>
        <dbReference type="EMBL" id="OYQ94382.1"/>
    </source>
</evidence>
<evidence type="ECO:0000313" key="3">
    <source>
        <dbReference type="EMBL" id="EMM7458719.1"/>
    </source>
</evidence>
<evidence type="ECO:0000256" key="1">
    <source>
        <dbReference type="SAM" id="Coils"/>
    </source>
</evidence>
<feature type="coiled-coil region" evidence="1">
    <location>
        <begin position="160"/>
        <end position="187"/>
    </location>
</feature>
<dbReference type="InterPro" id="IPR009592">
    <property type="entry name" value="DUF1202"/>
</dbReference>
<evidence type="ECO:0000313" key="5">
    <source>
        <dbReference type="Proteomes" id="UP000215827"/>
    </source>
</evidence>
<feature type="signal peptide" evidence="2">
    <location>
        <begin position="1"/>
        <end position="21"/>
    </location>
</feature>
<dbReference type="Proteomes" id="UP000215827">
    <property type="component" value="Unassembled WGS sequence"/>
</dbReference>
<name>A0A9P3SD62_CITFR</name>
<protein>
    <submittedName>
        <fullName evidence="3">DUF1202 family protein</fullName>
    </submittedName>
</protein>
<dbReference type="EMBL" id="ABLGCN030000008">
    <property type="protein sequence ID" value="EMM7458719.1"/>
    <property type="molecule type" value="Genomic_DNA"/>
</dbReference>
<gene>
    <name evidence="4" type="ORF">B9P89_26550</name>
    <name evidence="3" type="ORF">P7U51_003255</name>
</gene>
<keyword evidence="2" id="KW-0732">Signal</keyword>
<dbReference type="Pfam" id="PF06717">
    <property type="entry name" value="DUF1202"/>
    <property type="match status" value="1"/>
</dbReference>
<sequence>MKKQWTAGIVLLAMLSTYCLANDVTPPTDKILKDQFYADFTGLMKLDDISLKLISAEGNQATWSAEGDMSATEDLYSMVGMAGDYKFMEKNWVKGHQVKFSAMVTSVGTPASGWRTEFFSMQTAAKNIGYPLSKTENKDQYLVITDSNFYPKLARIEASYHDKKIAQEKAQSQIDKVEKQIADLDTQIKQSWGKDANGNPRTRSDVMQEKLQQMYEIDRQNDPLKFENHYYKTVYDPALASCQAKPECDAAPLRAARDTALNEQKREYYRQHALMNAKIKEEMAAQDEKLKPLYDQQSELRGQGMALDTQINQLKSEYERWDREITDLRRKGIIK</sequence>
<comment type="caution">
    <text evidence="4">The sequence shown here is derived from an EMBL/GenBank/DDBJ whole genome shotgun (WGS) entry which is preliminary data.</text>
</comment>
<dbReference type="EMBL" id="NEFA01000055">
    <property type="protein sequence ID" value="OYQ94382.1"/>
    <property type="molecule type" value="Genomic_DNA"/>
</dbReference>
<evidence type="ECO:0000256" key="2">
    <source>
        <dbReference type="SAM" id="SignalP"/>
    </source>
</evidence>
<reference evidence="4 5" key="1">
    <citation type="submission" date="2017-04" db="EMBL/GenBank/DDBJ databases">
        <title>Emergence of KPC-2-producing Citrobacter isolates from sediments of a Chinese river.</title>
        <authorList>
            <person name="Zheng B."/>
        </authorList>
    </citation>
    <scope>NUCLEOTIDE SEQUENCE [LARGE SCALE GENOMIC DNA]</scope>
    <source>
        <strain evidence="4 5">C191</strain>
    </source>
</reference>